<keyword evidence="1" id="KW-1133">Transmembrane helix</keyword>
<keyword evidence="1" id="KW-0812">Transmembrane</keyword>
<organism evidence="2">
    <name type="scientific">Anguilla anguilla</name>
    <name type="common">European freshwater eel</name>
    <name type="synonym">Muraena anguilla</name>
    <dbReference type="NCBI Taxonomy" id="7936"/>
    <lineage>
        <taxon>Eukaryota</taxon>
        <taxon>Metazoa</taxon>
        <taxon>Chordata</taxon>
        <taxon>Craniata</taxon>
        <taxon>Vertebrata</taxon>
        <taxon>Euteleostomi</taxon>
        <taxon>Actinopterygii</taxon>
        <taxon>Neopterygii</taxon>
        <taxon>Teleostei</taxon>
        <taxon>Anguilliformes</taxon>
        <taxon>Anguillidae</taxon>
        <taxon>Anguilla</taxon>
    </lineage>
</organism>
<dbReference type="EMBL" id="GBXM01032798">
    <property type="protein sequence ID" value="JAH75779.1"/>
    <property type="molecule type" value="Transcribed_RNA"/>
</dbReference>
<sequence length="38" mass="4289">MATFISESRSKVRLIVLFGLGGLSVLNQNLWFIRGNNH</sequence>
<evidence type="ECO:0000256" key="1">
    <source>
        <dbReference type="SAM" id="Phobius"/>
    </source>
</evidence>
<feature type="transmembrane region" description="Helical" evidence="1">
    <location>
        <begin position="12"/>
        <end position="33"/>
    </location>
</feature>
<accession>A0A0E9VCG1</accession>
<reference evidence="2" key="2">
    <citation type="journal article" date="2015" name="Fish Shellfish Immunol.">
        <title>Early steps in the European eel (Anguilla anguilla)-Vibrio vulnificus interaction in the gills: Role of the RtxA13 toxin.</title>
        <authorList>
            <person name="Callol A."/>
            <person name="Pajuelo D."/>
            <person name="Ebbesson L."/>
            <person name="Teles M."/>
            <person name="MacKenzie S."/>
            <person name="Amaro C."/>
        </authorList>
    </citation>
    <scope>NUCLEOTIDE SEQUENCE</scope>
</reference>
<reference evidence="2" key="1">
    <citation type="submission" date="2014-11" db="EMBL/GenBank/DDBJ databases">
        <authorList>
            <person name="Amaro Gonzalez C."/>
        </authorList>
    </citation>
    <scope>NUCLEOTIDE SEQUENCE</scope>
</reference>
<evidence type="ECO:0000313" key="2">
    <source>
        <dbReference type="EMBL" id="JAH75779.1"/>
    </source>
</evidence>
<keyword evidence="1" id="KW-0472">Membrane</keyword>
<name>A0A0E9VCG1_ANGAN</name>
<proteinExistence type="predicted"/>
<protein>
    <submittedName>
        <fullName evidence="2">Uncharacterized protein</fullName>
    </submittedName>
</protein>
<dbReference type="AlphaFoldDB" id="A0A0E9VCG1"/>